<evidence type="ECO:0000313" key="2">
    <source>
        <dbReference type="Proteomes" id="UP000268192"/>
    </source>
</evidence>
<dbReference type="EMBL" id="CP032509">
    <property type="protein sequence ID" value="AZN73764.1"/>
    <property type="molecule type" value="Genomic_DNA"/>
</dbReference>
<accession>A0A3Q8XRU0</accession>
<dbReference type="AlphaFoldDB" id="A0A3Q8XRU0"/>
<organism evidence="1 2">
    <name type="scientific">Georhizobium profundi</name>
    <dbReference type="NCBI Taxonomy" id="2341112"/>
    <lineage>
        <taxon>Bacteria</taxon>
        <taxon>Pseudomonadati</taxon>
        <taxon>Pseudomonadota</taxon>
        <taxon>Alphaproteobacteria</taxon>
        <taxon>Hyphomicrobiales</taxon>
        <taxon>Rhizobiaceae</taxon>
        <taxon>Georhizobium</taxon>
    </lineage>
</organism>
<dbReference type="KEGG" id="abaw:D5400_11660"/>
<evidence type="ECO:0000313" key="1">
    <source>
        <dbReference type="EMBL" id="AZN73764.1"/>
    </source>
</evidence>
<proteinExistence type="predicted"/>
<gene>
    <name evidence="1" type="ORF">D5400_11660</name>
</gene>
<dbReference type="Proteomes" id="UP000268192">
    <property type="component" value="Chromosome"/>
</dbReference>
<reference evidence="1 2" key="1">
    <citation type="submission" date="2018-09" db="EMBL/GenBank/DDBJ databases">
        <title>Marinorhizobium profundi gen. nov., sp. nov., isolated from a deep-sea sediment sample from the New Britain Trench and proposal of Marinorhizobiaceae fam. nov. in the order Rhizobiales of the class Alphaproteobacteria.</title>
        <authorList>
            <person name="Cao J."/>
        </authorList>
    </citation>
    <scope>NUCLEOTIDE SEQUENCE [LARGE SCALE GENOMIC DNA]</scope>
    <source>
        <strain evidence="1 2">WS11</strain>
    </source>
</reference>
<dbReference type="OrthoDB" id="5688154at2"/>
<protein>
    <submittedName>
        <fullName evidence="1">Uncharacterized protein</fullName>
    </submittedName>
</protein>
<sequence length="92" mass="10022">MGRYRKLPVEIEAVQWFKPGDHPKVKSGAGPATWPDGSIKVAGADCGFIETLEGGHIVTPGDWIIQGVNGEFYPCKPDIFAKTYEPVEPSHV</sequence>
<name>A0A3Q8XRU0_9HYPH</name>
<keyword evidence="2" id="KW-1185">Reference proteome</keyword>